<comment type="caution">
    <text evidence="2">The sequence shown here is derived from an EMBL/GenBank/DDBJ whole genome shotgun (WGS) entry which is preliminary data.</text>
</comment>
<dbReference type="InterPro" id="IPR051783">
    <property type="entry name" value="NAD(P)-dependent_oxidoreduct"/>
</dbReference>
<dbReference type="SUPFAM" id="SSF51735">
    <property type="entry name" value="NAD(P)-binding Rossmann-fold domains"/>
    <property type="match status" value="1"/>
</dbReference>
<dbReference type="InterPro" id="IPR036291">
    <property type="entry name" value="NAD(P)-bd_dom_sf"/>
</dbReference>
<evidence type="ECO:0000259" key="1">
    <source>
        <dbReference type="Pfam" id="PF01370"/>
    </source>
</evidence>
<proteinExistence type="predicted"/>
<evidence type="ECO:0000313" key="2">
    <source>
        <dbReference type="EMBL" id="KAK0624445.1"/>
    </source>
</evidence>
<dbReference type="AlphaFoldDB" id="A0AA39WZF7"/>
<keyword evidence="3" id="KW-1185">Reference proteome</keyword>
<dbReference type="Pfam" id="PF01370">
    <property type="entry name" value="Epimerase"/>
    <property type="match status" value="1"/>
</dbReference>
<dbReference type="GO" id="GO:0004029">
    <property type="term" value="F:aldehyde dehydrogenase (NAD+) activity"/>
    <property type="evidence" value="ECO:0007669"/>
    <property type="project" value="TreeGrafter"/>
</dbReference>
<protein>
    <submittedName>
        <fullName evidence="2">Reductase</fullName>
    </submittedName>
</protein>
<accession>A0AA39WZF7</accession>
<dbReference type="GO" id="GO:0005737">
    <property type="term" value="C:cytoplasm"/>
    <property type="evidence" value="ECO:0007669"/>
    <property type="project" value="TreeGrafter"/>
</dbReference>
<reference evidence="2" key="1">
    <citation type="submission" date="2023-06" db="EMBL/GenBank/DDBJ databases">
        <title>Genome-scale phylogeny and comparative genomics of the fungal order Sordariales.</title>
        <authorList>
            <consortium name="Lawrence Berkeley National Laboratory"/>
            <person name="Hensen N."/>
            <person name="Bonometti L."/>
            <person name="Westerberg I."/>
            <person name="Brannstrom I.O."/>
            <person name="Guillou S."/>
            <person name="Cros-Aarteil S."/>
            <person name="Calhoun S."/>
            <person name="Haridas S."/>
            <person name="Kuo A."/>
            <person name="Mondo S."/>
            <person name="Pangilinan J."/>
            <person name="Riley R."/>
            <person name="Labutti K."/>
            <person name="Andreopoulos B."/>
            <person name="Lipzen A."/>
            <person name="Chen C."/>
            <person name="Yanf M."/>
            <person name="Daum C."/>
            <person name="Ng V."/>
            <person name="Clum A."/>
            <person name="Steindorff A."/>
            <person name="Ohm R."/>
            <person name="Martin F."/>
            <person name="Silar P."/>
            <person name="Natvig D."/>
            <person name="Lalanne C."/>
            <person name="Gautier V."/>
            <person name="Ament-Velasquez S.L."/>
            <person name="Kruys A."/>
            <person name="Hutchinson M.I."/>
            <person name="Powell A.J."/>
            <person name="Barry K."/>
            <person name="Miller A.N."/>
            <person name="Grigoriev I.V."/>
            <person name="Debuchy R."/>
            <person name="Gladieux P."/>
            <person name="Thoren M.H."/>
            <person name="Johannesson H."/>
        </authorList>
    </citation>
    <scope>NUCLEOTIDE SEQUENCE</scope>
    <source>
        <strain evidence="2">CBS 606.72</strain>
    </source>
</reference>
<feature type="domain" description="NAD-dependent epimerase/dehydratase" evidence="1">
    <location>
        <begin position="3"/>
        <end position="216"/>
    </location>
</feature>
<dbReference type="InterPro" id="IPR001509">
    <property type="entry name" value="Epimerase_deHydtase"/>
</dbReference>
<name>A0AA39WZF7_9PEZI</name>
<dbReference type="EMBL" id="JAULSU010000003">
    <property type="protein sequence ID" value="KAK0624445.1"/>
    <property type="molecule type" value="Genomic_DNA"/>
</dbReference>
<dbReference type="Gene3D" id="3.40.50.720">
    <property type="entry name" value="NAD(P)-binding Rossmann-like Domain"/>
    <property type="match status" value="1"/>
</dbReference>
<dbReference type="PANTHER" id="PTHR48079:SF6">
    <property type="entry name" value="NAD(P)-BINDING DOMAIN-CONTAINING PROTEIN-RELATED"/>
    <property type="match status" value="1"/>
</dbReference>
<evidence type="ECO:0000313" key="3">
    <source>
        <dbReference type="Proteomes" id="UP001175000"/>
    </source>
</evidence>
<organism evidence="2 3">
    <name type="scientific">Immersiella caudata</name>
    <dbReference type="NCBI Taxonomy" id="314043"/>
    <lineage>
        <taxon>Eukaryota</taxon>
        <taxon>Fungi</taxon>
        <taxon>Dikarya</taxon>
        <taxon>Ascomycota</taxon>
        <taxon>Pezizomycotina</taxon>
        <taxon>Sordariomycetes</taxon>
        <taxon>Sordariomycetidae</taxon>
        <taxon>Sordariales</taxon>
        <taxon>Lasiosphaeriaceae</taxon>
        <taxon>Immersiella</taxon>
    </lineage>
</organism>
<sequence length="347" mass="37705">MHILILGGTSFVGRHIAITAVTRSHKVTLLNRGTHPAPEGTTSLVGDRLDALHGLDALEGLTFDAVLDTWSGDPAAVVRSATALQSRTEHYAYISSLSVYEVDPSAGGEGGALWDESAPLFDVTAPDARKSEYQFDKRSAEIAIEGQGFPKALLIRPGVILGPHEAAFIERGRLTWWLSRLSRGGRTPAPGPDTMGLQFVDARDLAEFVVRGFEKGLTGVYNTVSEVDRVTMGDVLVNGNEVTGNRAELVWKTPREILDAGVQPWSELPLWLDPESPSYLTVYQWDVTKAEAGGLKCRSAKETIQDTWAWMEEGELKPVPAPEGTKGLLGLPLEKEIKLLVQPGLMK</sequence>
<gene>
    <name evidence="2" type="ORF">B0T14DRAFT_518065</name>
</gene>
<dbReference type="Proteomes" id="UP001175000">
    <property type="component" value="Unassembled WGS sequence"/>
</dbReference>
<dbReference type="PANTHER" id="PTHR48079">
    <property type="entry name" value="PROTEIN YEEZ"/>
    <property type="match status" value="1"/>
</dbReference>